<evidence type="ECO:0000256" key="3">
    <source>
        <dbReference type="ARBA" id="ARBA00023082"/>
    </source>
</evidence>
<evidence type="ECO:0000259" key="6">
    <source>
        <dbReference type="Pfam" id="PF04542"/>
    </source>
</evidence>
<evidence type="ECO:0000256" key="4">
    <source>
        <dbReference type="ARBA" id="ARBA00023125"/>
    </source>
</evidence>
<evidence type="ECO:0000313" key="8">
    <source>
        <dbReference type="EMBL" id="MBK6090130.1"/>
    </source>
</evidence>
<sequence length="167" mass="19903">MTDFERYVAEYSPQLTRFCMKLCGNIHDAEDLFQDTWARAFDKIDQYRPAYSFENWLFAICANLYKNSKKLKYNSSKAVFATQEEKERFIRSIPAEEKDVDAYLDLHTAMMELPKKHRLVLVLYYFRAFTQQEIAEVLDIPEGTVKSRLSTAKKLLKRRLYDEEDQR</sequence>
<keyword evidence="9" id="KW-1185">Reference proteome</keyword>
<evidence type="ECO:0000256" key="2">
    <source>
        <dbReference type="ARBA" id="ARBA00023015"/>
    </source>
</evidence>
<dbReference type="NCBIfam" id="TIGR02937">
    <property type="entry name" value="sigma70-ECF"/>
    <property type="match status" value="1"/>
</dbReference>
<evidence type="ECO:0000259" key="7">
    <source>
        <dbReference type="Pfam" id="PF08281"/>
    </source>
</evidence>
<dbReference type="EMBL" id="JAEQMG010000180">
    <property type="protein sequence ID" value="MBK6090130.1"/>
    <property type="molecule type" value="Genomic_DNA"/>
</dbReference>
<dbReference type="InterPro" id="IPR014284">
    <property type="entry name" value="RNA_pol_sigma-70_dom"/>
</dbReference>
<keyword evidence="4" id="KW-0238">DNA-binding</keyword>
<proteinExistence type="inferred from homology"/>
<dbReference type="RefSeq" id="WP_201428809.1">
    <property type="nucleotide sequence ID" value="NZ_JAEQMG010000180.1"/>
</dbReference>
<dbReference type="InterPro" id="IPR013324">
    <property type="entry name" value="RNA_pol_sigma_r3/r4-like"/>
</dbReference>
<gene>
    <name evidence="8" type="ORF">JKK62_16020</name>
</gene>
<dbReference type="Gene3D" id="1.10.1740.10">
    <property type="match status" value="1"/>
</dbReference>
<dbReference type="Proteomes" id="UP000633365">
    <property type="component" value="Unassembled WGS sequence"/>
</dbReference>
<accession>A0A934WUI8</accession>
<dbReference type="CDD" id="cd06171">
    <property type="entry name" value="Sigma70_r4"/>
    <property type="match status" value="1"/>
</dbReference>
<keyword evidence="2" id="KW-0805">Transcription regulation</keyword>
<keyword evidence="3" id="KW-0731">Sigma factor</keyword>
<comment type="caution">
    <text evidence="8">The sequence shown here is derived from an EMBL/GenBank/DDBJ whole genome shotgun (WGS) entry which is preliminary data.</text>
</comment>
<reference evidence="8" key="1">
    <citation type="submission" date="2021-01" db="EMBL/GenBank/DDBJ databases">
        <title>Genome public.</title>
        <authorList>
            <person name="Liu C."/>
            <person name="Sun Q."/>
        </authorList>
    </citation>
    <scope>NUCLEOTIDE SEQUENCE</scope>
    <source>
        <strain evidence="8">M6</strain>
    </source>
</reference>
<protein>
    <submittedName>
        <fullName evidence="8">RNA polymerase sigma factor</fullName>
    </submittedName>
</protein>
<dbReference type="Gene3D" id="1.10.10.10">
    <property type="entry name" value="Winged helix-like DNA-binding domain superfamily/Winged helix DNA-binding domain"/>
    <property type="match status" value="1"/>
</dbReference>
<dbReference type="GO" id="GO:0016987">
    <property type="term" value="F:sigma factor activity"/>
    <property type="evidence" value="ECO:0007669"/>
    <property type="project" value="UniProtKB-KW"/>
</dbReference>
<dbReference type="InterPro" id="IPR013249">
    <property type="entry name" value="RNA_pol_sigma70_r4_t2"/>
</dbReference>
<dbReference type="PANTHER" id="PTHR43133:SF8">
    <property type="entry name" value="RNA POLYMERASE SIGMA FACTOR HI_1459-RELATED"/>
    <property type="match status" value="1"/>
</dbReference>
<dbReference type="SUPFAM" id="SSF88659">
    <property type="entry name" value="Sigma3 and sigma4 domains of RNA polymerase sigma factors"/>
    <property type="match status" value="1"/>
</dbReference>
<feature type="domain" description="RNA polymerase sigma-70 region 2" evidence="6">
    <location>
        <begin position="8"/>
        <end position="67"/>
    </location>
</feature>
<dbReference type="InterPro" id="IPR013325">
    <property type="entry name" value="RNA_pol_sigma_r2"/>
</dbReference>
<evidence type="ECO:0000313" key="9">
    <source>
        <dbReference type="Proteomes" id="UP000633365"/>
    </source>
</evidence>
<dbReference type="InterPro" id="IPR036388">
    <property type="entry name" value="WH-like_DNA-bd_sf"/>
</dbReference>
<comment type="similarity">
    <text evidence="1">Belongs to the sigma-70 factor family. ECF subfamily.</text>
</comment>
<organism evidence="8 9">
    <name type="scientific">Ruminococcus difficilis</name>
    <dbReference type="NCBI Taxonomy" id="2763069"/>
    <lineage>
        <taxon>Bacteria</taxon>
        <taxon>Bacillati</taxon>
        <taxon>Bacillota</taxon>
        <taxon>Clostridia</taxon>
        <taxon>Eubacteriales</taxon>
        <taxon>Oscillospiraceae</taxon>
        <taxon>Ruminococcus</taxon>
    </lineage>
</organism>
<dbReference type="GO" id="GO:0003677">
    <property type="term" value="F:DNA binding"/>
    <property type="evidence" value="ECO:0007669"/>
    <property type="project" value="UniProtKB-KW"/>
</dbReference>
<dbReference type="InterPro" id="IPR039425">
    <property type="entry name" value="RNA_pol_sigma-70-like"/>
</dbReference>
<dbReference type="Pfam" id="PF08281">
    <property type="entry name" value="Sigma70_r4_2"/>
    <property type="match status" value="1"/>
</dbReference>
<dbReference type="AlphaFoldDB" id="A0A934WUI8"/>
<keyword evidence="5" id="KW-0804">Transcription</keyword>
<name>A0A934WUI8_9FIRM</name>
<dbReference type="GO" id="GO:0006352">
    <property type="term" value="P:DNA-templated transcription initiation"/>
    <property type="evidence" value="ECO:0007669"/>
    <property type="project" value="InterPro"/>
</dbReference>
<feature type="domain" description="RNA polymerase sigma factor 70 region 4 type 2" evidence="7">
    <location>
        <begin position="105"/>
        <end position="156"/>
    </location>
</feature>
<dbReference type="Pfam" id="PF04542">
    <property type="entry name" value="Sigma70_r2"/>
    <property type="match status" value="1"/>
</dbReference>
<dbReference type="PANTHER" id="PTHR43133">
    <property type="entry name" value="RNA POLYMERASE ECF-TYPE SIGMA FACTO"/>
    <property type="match status" value="1"/>
</dbReference>
<dbReference type="InterPro" id="IPR007627">
    <property type="entry name" value="RNA_pol_sigma70_r2"/>
</dbReference>
<evidence type="ECO:0000256" key="1">
    <source>
        <dbReference type="ARBA" id="ARBA00010641"/>
    </source>
</evidence>
<evidence type="ECO:0000256" key="5">
    <source>
        <dbReference type="ARBA" id="ARBA00023163"/>
    </source>
</evidence>
<dbReference type="SUPFAM" id="SSF88946">
    <property type="entry name" value="Sigma2 domain of RNA polymerase sigma factors"/>
    <property type="match status" value="1"/>
</dbReference>